<sequence length="108" mass="11755">MWSDLEKNFLTPWPISVFPQCSHMSRTFCTQCCLQGKHSHHAHQETSLGNDILSCQQSPWAGPAGSGGQQSSPEKRSWGSALSQRKHCLSLLLSCLSVTTTPTGAKGQ</sequence>
<reference evidence="2 3" key="1">
    <citation type="submission" date="2018-10" db="EMBL/GenBank/DDBJ databases">
        <authorList>
            <person name="Ekblom R."/>
            <person name="Jareborg N."/>
        </authorList>
    </citation>
    <scope>NUCLEOTIDE SEQUENCE [LARGE SCALE GENOMIC DNA]</scope>
    <source>
        <tissue evidence="2">Muscle</tissue>
    </source>
</reference>
<dbReference type="EMBL" id="CYRY02003558">
    <property type="protein sequence ID" value="VCW68176.1"/>
    <property type="molecule type" value="Genomic_DNA"/>
</dbReference>
<organism evidence="2 3">
    <name type="scientific">Gulo gulo</name>
    <name type="common">Wolverine</name>
    <name type="synonym">Gluton</name>
    <dbReference type="NCBI Taxonomy" id="48420"/>
    <lineage>
        <taxon>Eukaryota</taxon>
        <taxon>Metazoa</taxon>
        <taxon>Chordata</taxon>
        <taxon>Craniata</taxon>
        <taxon>Vertebrata</taxon>
        <taxon>Euteleostomi</taxon>
        <taxon>Mammalia</taxon>
        <taxon>Eutheria</taxon>
        <taxon>Laurasiatheria</taxon>
        <taxon>Carnivora</taxon>
        <taxon>Caniformia</taxon>
        <taxon>Musteloidea</taxon>
        <taxon>Mustelidae</taxon>
        <taxon>Guloninae</taxon>
        <taxon>Gulo</taxon>
    </lineage>
</organism>
<accession>A0A9X9LHJ0</accession>
<evidence type="ECO:0000256" key="1">
    <source>
        <dbReference type="SAM" id="MobiDB-lite"/>
    </source>
</evidence>
<keyword evidence="3" id="KW-1185">Reference proteome</keyword>
<evidence type="ECO:0000313" key="3">
    <source>
        <dbReference type="Proteomes" id="UP000269945"/>
    </source>
</evidence>
<dbReference type="Proteomes" id="UP000269945">
    <property type="component" value="Unassembled WGS sequence"/>
</dbReference>
<feature type="non-terminal residue" evidence="2">
    <location>
        <position position="108"/>
    </location>
</feature>
<name>A0A9X9LHJ0_GULGU</name>
<feature type="region of interest" description="Disordered" evidence="1">
    <location>
        <begin position="54"/>
        <end position="80"/>
    </location>
</feature>
<evidence type="ECO:0000313" key="2">
    <source>
        <dbReference type="EMBL" id="VCW68176.1"/>
    </source>
</evidence>
<comment type="caution">
    <text evidence="2">The sequence shown here is derived from an EMBL/GenBank/DDBJ whole genome shotgun (WGS) entry which is preliminary data.</text>
</comment>
<gene>
    <name evidence="2" type="ORF">BN2614_LOCUS13</name>
</gene>
<proteinExistence type="predicted"/>
<protein>
    <submittedName>
        <fullName evidence="2">Uncharacterized protein</fullName>
    </submittedName>
</protein>
<dbReference type="AlphaFoldDB" id="A0A9X9LHJ0"/>